<dbReference type="InterPro" id="IPR002563">
    <property type="entry name" value="Flavin_Rdtase-like_dom"/>
</dbReference>
<dbReference type="Proteomes" id="UP000321175">
    <property type="component" value="Unassembled WGS sequence"/>
</dbReference>
<feature type="domain" description="Flavin reductase like" evidence="5">
    <location>
        <begin position="20"/>
        <end position="176"/>
    </location>
</feature>
<dbReference type="SMART" id="SM00903">
    <property type="entry name" value="Flavin_Reduct"/>
    <property type="match status" value="1"/>
</dbReference>
<dbReference type="EMBL" id="NGMS01000001">
    <property type="protein sequence ID" value="OTP27351.1"/>
    <property type="molecule type" value="Genomic_DNA"/>
</dbReference>
<dbReference type="Proteomes" id="UP000195024">
    <property type="component" value="Unassembled WGS sequence"/>
</dbReference>
<accession>A0A1L8URJ9</accession>
<comment type="cofactor">
    <cofactor evidence="1">
        <name>FMN</name>
        <dbReference type="ChEBI" id="CHEBI:58210"/>
    </cofactor>
</comment>
<evidence type="ECO:0000313" key="6">
    <source>
        <dbReference type="EMBL" id="GEL79006.1"/>
    </source>
</evidence>
<evidence type="ECO:0000256" key="1">
    <source>
        <dbReference type="ARBA" id="ARBA00001917"/>
    </source>
</evidence>
<evidence type="ECO:0000313" key="8">
    <source>
        <dbReference type="Proteomes" id="UP000195024"/>
    </source>
</evidence>
<dbReference type="GeneID" id="60999370"/>
<dbReference type="EMBL" id="BJWA01000001">
    <property type="protein sequence ID" value="GEL79006.1"/>
    <property type="molecule type" value="Genomic_DNA"/>
</dbReference>
<proteinExistence type="inferred from homology"/>
<evidence type="ECO:0000259" key="5">
    <source>
        <dbReference type="SMART" id="SM00903"/>
    </source>
</evidence>
<dbReference type="SUPFAM" id="SSF50475">
    <property type="entry name" value="FMN-binding split barrel"/>
    <property type="match status" value="1"/>
</dbReference>
<keyword evidence="3" id="KW-0288">FMN</keyword>
<dbReference type="GO" id="GO:0016646">
    <property type="term" value="F:oxidoreductase activity, acting on the CH-NH group of donors, NAD or NADP as acceptor"/>
    <property type="evidence" value="ECO:0007669"/>
    <property type="project" value="UniProtKB-ARBA"/>
</dbReference>
<gene>
    <name evidence="7" type="ORF">A5802_001086</name>
    <name evidence="6" type="ORF">EMU01_01500</name>
</gene>
<reference evidence="7 8" key="1">
    <citation type="submission" date="2017-05" db="EMBL/GenBank/DDBJ databases">
        <title>The Genome Sequence of Enterococcus mundtii 6B1_DIV0119.</title>
        <authorList>
            <consortium name="The Broad Institute Genomics Platform"/>
            <consortium name="The Broad Institute Genomic Center for Infectious Diseases"/>
            <person name="Earl A."/>
            <person name="Manson A."/>
            <person name="Schwartman J."/>
            <person name="Gilmore M."/>
            <person name="Abouelleil A."/>
            <person name="Cao P."/>
            <person name="Chapman S."/>
            <person name="Cusick C."/>
            <person name="Shea T."/>
            <person name="Young S."/>
            <person name="Neafsey D."/>
            <person name="Nusbaum C."/>
            <person name="Birren B."/>
        </authorList>
    </citation>
    <scope>NUCLEOTIDE SEQUENCE [LARGE SCALE GENOMIC DNA]</scope>
    <source>
        <strain evidence="7 8">6B1_DIV0119</strain>
    </source>
</reference>
<dbReference type="Gene3D" id="2.30.110.10">
    <property type="entry name" value="Electron Transport, Fmn-binding Protein, Chain A"/>
    <property type="match status" value="1"/>
</dbReference>
<evidence type="ECO:0000313" key="9">
    <source>
        <dbReference type="Proteomes" id="UP000321175"/>
    </source>
</evidence>
<reference evidence="6 9" key="2">
    <citation type="submission" date="2019-07" db="EMBL/GenBank/DDBJ databases">
        <title>Whole genome shotgun sequence of Enterococcus mundtii NBRC 100490.</title>
        <authorList>
            <person name="Hosoyama A."/>
            <person name="Uohara A."/>
            <person name="Ohji S."/>
            <person name="Ichikawa N."/>
        </authorList>
    </citation>
    <scope>NUCLEOTIDE SEQUENCE [LARGE SCALE GENOMIC DNA]</scope>
    <source>
        <strain evidence="6 9">NBRC 100490</strain>
    </source>
</reference>
<dbReference type="RefSeq" id="WP_071867418.1">
    <property type="nucleotide sequence ID" value="NZ_BJWA01000001.1"/>
</dbReference>
<comment type="similarity">
    <text evidence="4">Belongs to the flavoredoxin family.</text>
</comment>
<evidence type="ECO:0000256" key="4">
    <source>
        <dbReference type="ARBA" id="ARBA00038054"/>
    </source>
</evidence>
<dbReference type="GO" id="GO:0010181">
    <property type="term" value="F:FMN binding"/>
    <property type="evidence" value="ECO:0007669"/>
    <property type="project" value="InterPro"/>
</dbReference>
<sequence>MFKRVPSDLTERENYKLLIGSVIPRPVAVVATRSLQGVTNVAPFSYFNIVSSNPPILSLAIQRKNGEWKDTAKHLIDTKEAVIHVLDERILVDANQTAASLSSEESELTLTSFTTSESDTISVPRINEASIAFETTLYQHVPIKKKQETTADLFLLQISTYQISEAVYDEQTGYIDPKQLQPISRLAGNDYGKLGEIIRLLRPE</sequence>
<dbReference type="InterPro" id="IPR012349">
    <property type="entry name" value="Split_barrel_FMN-bd"/>
</dbReference>
<comment type="caution">
    <text evidence="7">The sequence shown here is derived from an EMBL/GenBank/DDBJ whole genome shotgun (WGS) entry which is preliminary data.</text>
</comment>
<dbReference type="AlphaFoldDB" id="A0A1L8URJ9"/>
<keyword evidence="9" id="KW-1185">Reference proteome</keyword>
<dbReference type="PANTHER" id="PTHR33798:SF5">
    <property type="entry name" value="FLAVIN REDUCTASE LIKE DOMAIN-CONTAINING PROTEIN"/>
    <property type="match status" value="1"/>
</dbReference>
<evidence type="ECO:0000256" key="2">
    <source>
        <dbReference type="ARBA" id="ARBA00022630"/>
    </source>
</evidence>
<keyword evidence="2" id="KW-0285">Flavoprotein</keyword>
<protein>
    <recommendedName>
        <fullName evidence="5">Flavin reductase like domain-containing protein</fullName>
    </recommendedName>
</protein>
<dbReference type="PANTHER" id="PTHR33798">
    <property type="entry name" value="FLAVOPROTEIN OXYGENASE"/>
    <property type="match status" value="1"/>
</dbReference>
<name>A0A1L8URJ9_ENTMU</name>
<evidence type="ECO:0000313" key="7">
    <source>
        <dbReference type="EMBL" id="OTP27351.1"/>
    </source>
</evidence>
<evidence type="ECO:0000256" key="3">
    <source>
        <dbReference type="ARBA" id="ARBA00022643"/>
    </source>
</evidence>
<dbReference type="Pfam" id="PF01613">
    <property type="entry name" value="Flavin_Reduct"/>
    <property type="match status" value="1"/>
</dbReference>
<organism evidence="7 8">
    <name type="scientific">Enterococcus mundtii</name>
    <dbReference type="NCBI Taxonomy" id="53346"/>
    <lineage>
        <taxon>Bacteria</taxon>
        <taxon>Bacillati</taxon>
        <taxon>Bacillota</taxon>
        <taxon>Bacilli</taxon>
        <taxon>Lactobacillales</taxon>
        <taxon>Enterococcaceae</taxon>
        <taxon>Enterococcus</taxon>
    </lineage>
</organism>